<protein>
    <submittedName>
        <fullName evidence="1">Uncharacterized protein</fullName>
    </submittedName>
</protein>
<sequence>MAVSHNKKIAAVAHVIVQEYKVREPRVRVVAGSVVGWSAQKPVVSIIQSSSVKWCGGARGGVQLSILLALTPILRILPCASCINGMVVCGTRGRKRGILG</sequence>
<dbReference type="AlphaFoldDB" id="A0AAE1P0E6"/>
<evidence type="ECO:0000313" key="2">
    <source>
        <dbReference type="Proteomes" id="UP001292094"/>
    </source>
</evidence>
<proteinExistence type="predicted"/>
<gene>
    <name evidence="1" type="ORF">Pmani_027931</name>
</gene>
<organism evidence="1 2">
    <name type="scientific">Petrolisthes manimaculis</name>
    <dbReference type="NCBI Taxonomy" id="1843537"/>
    <lineage>
        <taxon>Eukaryota</taxon>
        <taxon>Metazoa</taxon>
        <taxon>Ecdysozoa</taxon>
        <taxon>Arthropoda</taxon>
        <taxon>Crustacea</taxon>
        <taxon>Multicrustacea</taxon>
        <taxon>Malacostraca</taxon>
        <taxon>Eumalacostraca</taxon>
        <taxon>Eucarida</taxon>
        <taxon>Decapoda</taxon>
        <taxon>Pleocyemata</taxon>
        <taxon>Anomura</taxon>
        <taxon>Galatheoidea</taxon>
        <taxon>Porcellanidae</taxon>
        <taxon>Petrolisthes</taxon>
    </lineage>
</organism>
<name>A0AAE1P0E6_9EUCA</name>
<comment type="caution">
    <text evidence="1">The sequence shown here is derived from an EMBL/GenBank/DDBJ whole genome shotgun (WGS) entry which is preliminary data.</text>
</comment>
<dbReference type="Proteomes" id="UP001292094">
    <property type="component" value="Unassembled WGS sequence"/>
</dbReference>
<reference evidence="1" key="1">
    <citation type="submission" date="2023-11" db="EMBL/GenBank/DDBJ databases">
        <title>Genome assemblies of two species of porcelain crab, Petrolisthes cinctipes and Petrolisthes manimaculis (Anomura: Porcellanidae).</title>
        <authorList>
            <person name="Angst P."/>
        </authorList>
    </citation>
    <scope>NUCLEOTIDE SEQUENCE</scope>
    <source>
        <strain evidence="1">PB745_02</strain>
        <tissue evidence="1">Gill</tissue>
    </source>
</reference>
<keyword evidence="2" id="KW-1185">Reference proteome</keyword>
<evidence type="ECO:0000313" key="1">
    <source>
        <dbReference type="EMBL" id="KAK4299820.1"/>
    </source>
</evidence>
<dbReference type="EMBL" id="JAWZYT010003168">
    <property type="protein sequence ID" value="KAK4299820.1"/>
    <property type="molecule type" value="Genomic_DNA"/>
</dbReference>
<accession>A0AAE1P0E6</accession>